<reference evidence="13 14" key="2">
    <citation type="journal article" date="2010" name="J. Bacteriol.">
        <title>Complete genome sequence of Beijerinckia indica subsp. indica.</title>
        <authorList>
            <person name="Tamas I."/>
            <person name="Dedysh S.N."/>
            <person name="Liesack W."/>
            <person name="Stott M.B."/>
            <person name="Alam M."/>
            <person name="Murrell J.C."/>
            <person name="Dunfield P.F."/>
        </authorList>
    </citation>
    <scope>NUCLEOTIDE SEQUENCE [LARGE SCALE GENOMIC DNA]</scope>
    <source>
        <strain evidence="14">ATCC 9039 / DSM 1715 / NCIMB 8712</strain>
    </source>
</reference>
<evidence type="ECO:0000256" key="11">
    <source>
        <dbReference type="SAM" id="MobiDB-lite"/>
    </source>
</evidence>
<protein>
    <recommendedName>
        <fullName evidence="3">tRNA threonylcarbamoyladenosine biosynthesis protein TsaE</fullName>
    </recommendedName>
    <alternativeName>
        <fullName evidence="10">t(6)A37 threonylcarbamoyladenosine biosynthesis protein TsaE</fullName>
    </alternativeName>
</protein>
<dbReference type="NCBIfam" id="TIGR00150">
    <property type="entry name" value="T6A_YjeE"/>
    <property type="match status" value="1"/>
</dbReference>
<dbReference type="Proteomes" id="UP000001695">
    <property type="component" value="Chromosome"/>
</dbReference>
<dbReference type="GO" id="GO:0005737">
    <property type="term" value="C:cytoplasm"/>
    <property type="evidence" value="ECO:0007669"/>
    <property type="project" value="UniProtKB-SubCell"/>
</dbReference>
<dbReference type="GO" id="GO:0002949">
    <property type="term" value="P:tRNA threonylcarbamoyladenosine modification"/>
    <property type="evidence" value="ECO:0007669"/>
    <property type="project" value="InterPro"/>
</dbReference>
<sequence>MSELASGTGRTTVDTSIWHKELPGEAATAALAADIAPLLGPGDLLTLSGDLGTGKTSFARALIRVLVGDPTLEVPSPTFTLMQLYEGERCPIVHADLYRISRPEDLAELGWEEAGEGAIVIVEWPEHAREVLNSDRLDIAFFLDPAQPPTFRSATLTGHGAMAERLANARALQGLFERSGWHFAERHFLSGDASNRLYERLIKPNGDHAILMISPPKPDGPPIRYGKSYSAIAKLAETIHPFLAMSEALRAHGFSAPEIFAADPVAGLAIIEDLGNDQITQGREIIQERYAWAVTALGAMHAMPLPDTIRQPDGRGGEVPYHLPLYDIDALAIEVELFVEWYAPFIAGVQLASGPKASFVNLWRHALQEVAARPSSSANLTWTLRDYHSPNILWLPGREGIAQVGMIDFQDCVLGHPAYDVASLLQDARVTVSDEVELKLLGHYLRFRRERDSSFDIAAFARAYALLGAQRATKILGIFTRLDRRDHKPAYLTHLPRVQFYLLKGLAHPALAEIKLWFETYLPVIFEPLRQAQKQVHPQNPEPEQAAPDEPGQDLGRSGDPS</sequence>
<evidence type="ECO:0000256" key="5">
    <source>
        <dbReference type="ARBA" id="ARBA00022694"/>
    </source>
</evidence>
<evidence type="ECO:0000256" key="6">
    <source>
        <dbReference type="ARBA" id="ARBA00022723"/>
    </source>
</evidence>
<organism evidence="13 14">
    <name type="scientific">Beijerinckia indica subsp. indica (strain ATCC 9039 / DSM 1715 / NCIMB 8712)</name>
    <dbReference type="NCBI Taxonomy" id="395963"/>
    <lineage>
        <taxon>Bacteria</taxon>
        <taxon>Pseudomonadati</taxon>
        <taxon>Pseudomonadota</taxon>
        <taxon>Alphaproteobacteria</taxon>
        <taxon>Hyphomicrobiales</taxon>
        <taxon>Beijerinckiaceae</taxon>
        <taxon>Beijerinckia</taxon>
    </lineage>
</organism>
<keyword evidence="4" id="KW-0963">Cytoplasm</keyword>
<dbReference type="EMBL" id="CP001016">
    <property type="protein sequence ID" value="ACB94239.1"/>
    <property type="molecule type" value="Genomic_DNA"/>
</dbReference>
<keyword evidence="5" id="KW-0819">tRNA processing</keyword>
<evidence type="ECO:0000256" key="1">
    <source>
        <dbReference type="ARBA" id="ARBA00004496"/>
    </source>
</evidence>
<dbReference type="PANTHER" id="PTHR33540">
    <property type="entry name" value="TRNA THREONYLCARBAMOYLADENOSINE BIOSYNTHESIS PROTEIN TSAE"/>
    <property type="match status" value="1"/>
</dbReference>
<dbReference type="RefSeq" id="WP_012383597.1">
    <property type="nucleotide sequence ID" value="NC_010581.1"/>
</dbReference>
<keyword evidence="9" id="KW-0460">Magnesium</keyword>
<dbReference type="InterPro" id="IPR003442">
    <property type="entry name" value="T6A_TsaE"/>
</dbReference>
<feature type="region of interest" description="Disordered" evidence="11">
    <location>
        <begin position="533"/>
        <end position="562"/>
    </location>
</feature>
<comment type="similarity">
    <text evidence="2">Belongs to the TsaE family.</text>
</comment>
<keyword evidence="7" id="KW-0547">Nucleotide-binding</keyword>
<comment type="subcellular location">
    <subcellularLocation>
        <location evidence="1">Cytoplasm</location>
    </subcellularLocation>
</comment>
<dbReference type="InterPro" id="IPR002575">
    <property type="entry name" value="Aminoglycoside_PTrfase"/>
</dbReference>
<dbReference type="SUPFAM" id="SSF56112">
    <property type="entry name" value="Protein kinase-like (PK-like)"/>
    <property type="match status" value="1"/>
</dbReference>
<evidence type="ECO:0000256" key="8">
    <source>
        <dbReference type="ARBA" id="ARBA00022840"/>
    </source>
</evidence>
<keyword evidence="6" id="KW-0479">Metal-binding</keyword>
<evidence type="ECO:0000313" key="14">
    <source>
        <dbReference type="Proteomes" id="UP000001695"/>
    </source>
</evidence>
<reference evidence="14" key="1">
    <citation type="submission" date="2008-03" db="EMBL/GenBank/DDBJ databases">
        <title>Complete sequence of chromosome of Beijerinckia indica subsp. indica ATCC 9039.</title>
        <authorList>
            <consortium name="US DOE Joint Genome Institute"/>
            <person name="Copeland A."/>
            <person name="Lucas S."/>
            <person name="Lapidus A."/>
            <person name="Glavina del Rio T."/>
            <person name="Dalin E."/>
            <person name="Tice H."/>
            <person name="Bruce D."/>
            <person name="Goodwin L."/>
            <person name="Pitluck S."/>
            <person name="LaButti K."/>
            <person name="Schmutz J."/>
            <person name="Larimer F."/>
            <person name="Land M."/>
            <person name="Hauser L."/>
            <person name="Kyrpides N."/>
            <person name="Mikhailova N."/>
            <person name="Dunfield P.F."/>
            <person name="Dedysh S.N."/>
            <person name="Liesack W."/>
            <person name="Saw J.H."/>
            <person name="Alam M."/>
            <person name="Chen Y."/>
            <person name="Murrell J.C."/>
            <person name="Richardson P."/>
        </authorList>
    </citation>
    <scope>NUCLEOTIDE SEQUENCE [LARGE SCALE GENOMIC DNA]</scope>
    <source>
        <strain evidence="14">ATCC 9039 / DSM 1715 / NCIMB 8712</strain>
    </source>
</reference>
<dbReference type="Pfam" id="PF01636">
    <property type="entry name" value="APH"/>
    <property type="match status" value="1"/>
</dbReference>
<dbReference type="eggNOG" id="COG3178">
    <property type="taxonomic scope" value="Bacteria"/>
</dbReference>
<accession>B2IFM8</accession>
<dbReference type="STRING" id="395963.Bind_0587"/>
<evidence type="ECO:0000256" key="4">
    <source>
        <dbReference type="ARBA" id="ARBA00022490"/>
    </source>
</evidence>
<dbReference type="InterPro" id="IPR027417">
    <property type="entry name" value="P-loop_NTPase"/>
</dbReference>
<feature type="domain" description="Aminoglycoside phosphotransferase" evidence="12">
    <location>
        <begin position="188"/>
        <end position="445"/>
    </location>
</feature>
<dbReference type="Gene3D" id="3.40.50.300">
    <property type="entry name" value="P-loop containing nucleotide triphosphate hydrolases"/>
    <property type="match status" value="1"/>
</dbReference>
<dbReference type="HOGENOM" id="CLU_021467_2_1_5"/>
<name>B2IFM8_BEII9</name>
<evidence type="ECO:0000256" key="9">
    <source>
        <dbReference type="ARBA" id="ARBA00022842"/>
    </source>
</evidence>
<proteinExistence type="inferred from homology"/>
<evidence type="ECO:0000259" key="12">
    <source>
        <dbReference type="Pfam" id="PF01636"/>
    </source>
</evidence>
<keyword evidence="8" id="KW-0067">ATP-binding</keyword>
<evidence type="ECO:0000256" key="2">
    <source>
        <dbReference type="ARBA" id="ARBA00007599"/>
    </source>
</evidence>
<dbReference type="SUPFAM" id="SSF52540">
    <property type="entry name" value="P-loop containing nucleoside triphosphate hydrolases"/>
    <property type="match status" value="1"/>
</dbReference>
<dbReference type="Pfam" id="PF02367">
    <property type="entry name" value="TsaE"/>
    <property type="match status" value="1"/>
</dbReference>
<dbReference type="InterPro" id="IPR011009">
    <property type="entry name" value="Kinase-like_dom_sf"/>
</dbReference>
<keyword evidence="14" id="KW-1185">Reference proteome</keyword>
<evidence type="ECO:0000256" key="10">
    <source>
        <dbReference type="ARBA" id="ARBA00032441"/>
    </source>
</evidence>
<dbReference type="GO" id="GO:0046872">
    <property type="term" value="F:metal ion binding"/>
    <property type="evidence" value="ECO:0007669"/>
    <property type="project" value="UniProtKB-KW"/>
</dbReference>
<evidence type="ECO:0000256" key="3">
    <source>
        <dbReference type="ARBA" id="ARBA00019010"/>
    </source>
</evidence>
<dbReference type="KEGG" id="bid:Bind_0587"/>
<dbReference type="AlphaFoldDB" id="B2IFM8"/>
<dbReference type="Gene3D" id="3.90.1200.10">
    <property type="match status" value="1"/>
</dbReference>
<dbReference type="eggNOG" id="COG0802">
    <property type="taxonomic scope" value="Bacteria"/>
</dbReference>
<dbReference type="GO" id="GO:0005524">
    <property type="term" value="F:ATP binding"/>
    <property type="evidence" value="ECO:0007669"/>
    <property type="project" value="UniProtKB-KW"/>
</dbReference>
<dbReference type="PANTHER" id="PTHR33540:SF2">
    <property type="entry name" value="TRNA THREONYLCARBAMOYLADENOSINE BIOSYNTHESIS PROTEIN TSAE"/>
    <property type="match status" value="1"/>
</dbReference>
<gene>
    <name evidence="13" type="ordered locus">Bind_0587</name>
</gene>
<evidence type="ECO:0000313" key="13">
    <source>
        <dbReference type="EMBL" id="ACB94239.1"/>
    </source>
</evidence>
<evidence type="ECO:0000256" key="7">
    <source>
        <dbReference type="ARBA" id="ARBA00022741"/>
    </source>
</evidence>
<dbReference type="Gene3D" id="3.30.200.20">
    <property type="entry name" value="Phosphorylase Kinase, domain 1"/>
    <property type="match status" value="1"/>
</dbReference>
<dbReference type="OrthoDB" id="9809275at2"/>